<protein>
    <submittedName>
        <fullName evidence="3">Uncharacterized protein</fullName>
    </submittedName>
</protein>
<keyword evidence="4" id="KW-1185">Reference proteome</keyword>
<evidence type="ECO:0000256" key="2">
    <source>
        <dbReference type="SAM" id="SignalP"/>
    </source>
</evidence>
<feature type="signal peptide" evidence="2">
    <location>
        <begin position="1"/>
        <end position="22"/>
    </location>
</feature>
<dbReference type="GeneID" id="85330558"/>
<gene>
    <name evidence="3" type="ORF">B0T26DRAFT_811572</name>
</gene>
<feature type="region of interest" description="Disordered" evidence="1">
    <location>
        <begin position="331"/>
        <end position="350"/>
    </location>
</feature>
<organism evidence="3 4">
    <name type="scientific">Lasiosphaeria miniovina</name>
    <dbReference type="NCBI Taxonomy" id="1954250"/>
    <lineage>
        <taxon>Eukaryota</taxon>
        <taxon>Fungi</taxon>
        <taxon>Dikarya</taxon>
        <taxon>Ascomycota</taxon>
        <taxon>Pezizomycotina</taxon>
        <taxon>Sordariomycetes</taxon>
        <taxon>Sordariomycetidae</taxon>
        <taxon>Sordariales</taxon>
        <taxon>Lasiosphaeriaceae</taxon>
        <taxon>Lasiosphaeria</taxon>
    </lineage>
</organism>
<evidence type="ECO:0000256" key="1">
    <source>
        <dbReference type="SAM" id="MobiDB-lite"/>
    </source>
</evidence>
<dbReference type="AlphaFoldDB" id="A0AA40E597"/>
<feature type="chain" id="PRO_5041344061" evidence="2">
    <location>
        <begin position="23"/>
        <end position="575"/>
    </location>
</feature>
<dbReference type="RefSeq" id="XP_060298912.1">
    <property type="nucleotide sequence ID" value="XM_060447288.1"/>
</dbReference>
<accession>A0AA40E597</accession>
<evidence type="ECO:0000313" key="3">
    <source>
        <dbReference type="EMBL" id="KAK0722988.1"/>
    </source>
</evidence>
<proteinExistence type="predicted"/>
<keyword evidence="2" id="KW-0732">Signal</keyword>
<evidence type="ECO:0000313" key="4">
    <source>
        <dbReference type="Proteomes" id="UP001172101"/>
    </source>
</evidence>
<comment type="caution">
    <text evidence="3">The sequence shown here is derived from an EMBL/GenBank/DDBJ whole genome shotgun (WGS) entry which is preliminary data.</text>
</comment>
<name>A0AA40E597_9PEZI</name>
<reference evidence="3" key="1">
    <citation type="submission" date="2023-06" db="EMBL/GenBank/DDBJ databases">
        <title>Genome-scale phylogeny and comparative genomics of the fungal order Sordariales.</title>
        <authorList>
            <consortium name="Lawrence Berkeley National Laboratory"/>
            <person name="Hensen N."/>
            <person name="Bonometti L."/>
            <person name="Westerberg I."/>
            <person name="Brannstrom I.O."/>
            <person name="Guillou S."/>
            <person name="Cros-Aarteil S."/>
            <person name="Calhoun S."/>
            <person name="Haridas S."/>
            <person name="Kuo A."/>
            <person name="Mondo S."/>
            <person name="Pangilinan J."/>
            <person name="Riley R."/>
            <person name="LaButti K."/>
            <person name="Andreopoulos B."/>
            <person name="Lipzen A."/>
            <person name="Chen C."/>
            <person name="Yanf M."/>
            <person name="Daum C."/>
            <person name="Ng V."/>
            <person name="Clum A."/>
            <person name="Steindorff A."/>
            <person name="Ohm R."/>
            <person name="Martin F."/>
            <person name="Silar P."/>
            <person name="Natvig D."/>
            <person name="Lalanne C."/>
            <person name="Gautier V."/>
            <person name="Ament-velasquez S.L."/>
            <person name="Kruys A."/>
            <person name="Hutchinson M.I."/>
            <person name="Powell A.J."/>
            <person name="Barry K."/>
            <person name="Miller A.N."/>
            <person name="Grigoriev I.V."/>
            <person name="Debuchy R."/>
            <person name="Gladieux P."/>
            <person name="Thoren M.H."/>
            <person name="Johannesson H."/>
        </authorList>
    </citation>
    <scope>NUCLEOTIDE SEQUENCE</scope>
    <source>
        <strain evidence="3">SMH2392-1A</strain>
    </source>
</reference>
<dbReference type="Proteomes" id="UP001172101">
    <property type="component" value="Unassembled WGS sequence"/>
</dbReference>
<dbReference type="EMBL" id="JAUIRO010000003">
    <property type="protein sequence ID" value="KAK0722988.1"/>
    <property type="molecule type" value="Genomic_DNA"/>
</dbReference>
<sequence>MFFPKAIASLSWAGMLLTLCSASPVEVIAVKRPQHDLMFREALELAHRPRLDKRLEADFSMEKAWNNEVLFAGSWVNSDAAIGITDTVSLSVVCVDCWTKGTVTAKLLEDLFDPSVRLEFSAVEAYVDVAVAVTSGATYSVNLFTSNSPVGLGFPGFSIGLVFYVDLVFSLTAAVDLEGGFYVKVADGAFLEASVFGGEITKSSFDGLSSKSLPVTVRAGSATFKADLRLRVQCGAETDIAVFGIGAGAELGIYANLIEFVAVLESTPTCLLQSREWWDLNVGAFAHLDIVVDYKTIGAIPTCWVARSAAQSGSPPSVSVSLGVPSGIPASSAASSSREDGASTSGSTAVHVPTIAPSAPATLPSSLSLLTPSVVPGSVPSNSGSGSGSGDVVTSTVCAATVPNCPASLQSEIIVTKTAAVVDSASTPTTIITPAAQGTATVVVITDVTVLVPCATPVVETFIPPSSCATSVVSQKVTVEAAAVVVTPAASSSSSAAAGAALYYSAFSSAAATATAPAPPPPVAPWYRPNNGTSAVSNTTTPAPIPTAGASSQTWRIGSVLFAAAAVVGALSMPL</sequence>